<sequence length="56" mass="6125">MSKIIKTAKWIINEPKCSLFMNVFIKLTIAKIPTINGANKINTAFGPGAHIPLGKM</sequence>
<accession>A0ABP7Y1Y3</accession>
<organism evidence="1 2">
    <name type="scientific">Flavobacterium chungbukense</name>
    <dbReference type="NCBI Taxonomy" id="877464"/>
    <lineage>
        <taxon>Bacteria</taxon>
        <taxon>Pseudomonadati</taxon>
        <taxon>Bacteroidota</taxon>
        <taxon>Flavobacteriia</taxon>
        <taxon>Flavobacteriales</taxon>
        <taxon>Flavobacteriaceae</taxon>
        <taxon>Flavobacterium</taxon>
    </lineage>
</organism>
<name>A0ABP7Y1Y3_9FLAO</name>
<reference evidence="2" key="1">
    <citation type="journal article" date="2019" name="Int. J. Syst. Evol. Microbiol.">
        <title>The Global Catalogue of Microorganisms (GCM) 10K type strain sequencing project: providing services to taxonomists for standard genome sequencing and annotation.</title>
        <authorList>
            <consortium name="The Broad Institute Genomics Platform"/>
            <consortium name="The Broad Institute Genome Sequencing Center for Infectious Disease"/>
            <person name="Wu L."/>
            <person name="Ma J."/>
        </authorList>
    </citation>
    <scope>NUCLEOTIDE SEQUENCE [LARGE SCALE GENOMIC DNA]</scope>
    <source>
        <strain evidence="2">JCM 17386</strain>
    </source>
</reference>
<keyword evidence="2" id="KW-1185">Reference proteome</keyword>
<dbReference type="Proteomes" id="UP001501333">
    <property type="component" value="Unassembled WGS sequence"/>
</dbReference>
<dbReference type="EMBL" id="BAABAO010000005">
    <property type="protein sequence ID" value="GAA4129418.1"/>
    <property type="molecule type" value="Genomic_DNA"/>
</dbReference>
<proteinExistence type="predicted"/>
<evidence type="ECO:0000313" key="1">
    <source>
        <dbReference type="EMBL" id="GAA4129418.1"/>
    </source>
</evidence>
<dbReference type="RefSeq" id="WP_229353908.1">
    <property type="nucleotide sequence ID" value="NZ_BAABAO010000005.1"/>
</dbReference>
<evidence type="ECO:0000313" key="2">
    <source>
        <dbReference type="Proteomes" id="UP001501333"/>
    </source>
</evidence>
<protein>
    <submittedName>
        <fullName evidence="1">Uncharacterized protein</fullName>
    </submittedName>
</protein>
<gene>
    <name evidence="1" type="ORF">GCM10022250_19110</name>
</gene>
<comment type="caution">
    <text evidence="1">The sequence shown here is derived from an EMBL/GenBank/DDBJ whole genome shotgun (WGS) entry which is preliminary data.</text>
</comment>